<dbReference type="OrthoDB" id="5238363at2759"/>
<proteinExistence type="predicted"/>
<organism evidence="2 3">
    <name type="scientific">Coccidioides posadasii RMSCC 3488</name>
    <dbReference type="NCBI Taxonomy" id="454284"/>
    <lineage>
        <taxon>Eukaryota</taxon>
        <taxon>Fungi</taxon>
        <taxon>Dikarya</taxon>
        <taxon>Ascomycota</taxon>
        <taxon>Pezizomycotina</taxon>
        <taxon>Eurotiomycetes</taxon>
        <taxon>Eurotiomycetidae</taxon>
        <taxon>Onygenales</taxon>
        <taxon>Onygenaceae</taxon>
        <taxon>Coccidioides</taxon>
    </lineage>
</organism>
<evidence type="ECO:0000313" key="2">
    <source>
        <dbReference type="EMBL" id="KMM68632.1"/>
    </source>
</evidence>
<evidence type="ECO:0000313" key="3">
    <source>
        <dbReference type="Proteomes" id="UP000054567"/>
    </source>
</evidence>
<sequence>MNAARGAKLPTFFQRASKPLRIKGVSLFHIFYSPENLIPYIAARYLNDFDHPIRPKVVHMYQTRERGILWWTVVDGYLVSSLKPVVRSWCARRVRTAFEAVLKERGYNTEGKKVIRDSQGHVTGAEKALKGTMEIRMVEPVMKAGYEKIVEQARLLVDHLENKQVWEGKRNQQQAQTRQTRGPEQKTRGKRPSNMHWRKT</sequence>
<gene>
    <name evidence="2" type="ORF">CPAG_04958</name>
</gene>
<protein>
    <submittedName>
        <fullName evidence="2">Uncharacterized protein</fullName>
    </submittedName>
</protein>
<reference evidence="2 3" key="1">
    <citation type="submission" date="2007-06" db="EMBL/GenBank/DDBJ databases">
        <title>The Genome Sequence of Coccidioides posadasii RMSCC_3488.</title>
        <authorList>
            <consortium name="Coccidioides Genome Resources Consortium"/>
            <consortium name="The Broad Institute Genome Sequencing Platform"/>
            <person name="Henn M.R."/>
            <person name="Sykes S."/>
            <person name="Young S."/>
            <person name="Jaffe D."/>
            <person name="Berlin A."/>
            <person name="Alvarez P."/>
            <person name="Butler J."/>
            <person name="Gnerre S."/>
            <person name="Grabherr M."/>
            <person name="Mauceli E."/>
            <person name="Brockman W."/>
            <person name="Kodira C."/>
            <person name="Alvarado L."/>
            <person name="Zeng Q."/>
            <person name="Crawford M."/>
            <person name="Antoine C."/>
            <person name="Devon K."/>
            <person name="Galgiani J."/>
            <person name="Orsborn K."/>
            <person name="Lewis M.L."/>
            <person name="Nusbaum C."/>
            <person name="Galagan J."/>
            <person name="Birren B."/>
        </authorList>
    </citation>
    <scope>NUCLEOTIDE SEQUENCE [LARGE SCALE GENOMIC DNA]</scope>
    <source>
        <strain evidence="2 3">RMSCC 3488</strain>
    </source>
</reference>
<reference evidence="3" key="2">
    <citation type="journal article" date="2009" name="Genome Res.">
        <title>Comparative genomic analyses of the human fungal pathogens Coccidioides and their relatives.</title>
        <authorList>
            <person name="Sharpton T.J."/>
            <person name="Stajich J.E."/>
            <person name="Rounsley S.D."/>
            <person name="Gardner M.J."/>
            <person name="Wortman J.R."/>
            <person name="Jordar V.S."/>
            <person name="Maiti R."/>
            <person name="Kodira C.D."/>
            <person name="Neafsey D.E."/>
            <person name="Zeng Q."/>
            <person name="Hung C.-Y."/>
            <person name="McMahan C."/>
            <person name="Muszewska A."/>
            <person name="Grynberg M."/>
            <person name="Mandel M.A."/>
            <person name="Kellner E.M."/>
            <person name="Barker B.M."/>
            <person name="Galgiani J.N."/>
            <person name="Orbach M.J."/>
            <person name="Kirkland T.N."/>
            <person name="Cole G.T."/>
            <person name="Henn M.R."/>
            <person name="Birren B.W."/>
            <person name="Taylor J.W."/>
        </authorList>
    </citation>
    <scope>NUCLEOTIDE SEQUENCE [LARGE SCALE GENOMIC DNA]</scope>
    <source>
        <strain evidence="3">RMSCC 3488</strain>
    </source>
</reference>
<evidence type="ECO:0000256" key="1">
    <source>
        <dbReference type="SAM" id="MobiDB-lite"/>
    </source>
</evidence>
<name>A0A0J6IAI3_COCPO</name>
<dbReference type="AlphaFoldDB" id="A0A0J6IAI3"/>
<accession>A0A0J6IAI3</accession>
<feature type="compositionally biased region" description="Basic residues" evidence="1">
    <location>
        <begin position="188"/>
        <end position="200"/>
    </location>
</feature>
<dbReference type="EMBL" id="DS268111">
    <property type="protein sequence ID" value="KMM68632.1"/>
    <property type="molecule type" value="Genomic_DNA"/>
</dbReference>
<dbReference type="VEuPathDB" id="FungiDB:CPAG_04958"/>
<reference evidence="3" key="3">
    <citation type="journal article" date="2010" name="Genome Res.">
        <title>Population genomic sequencing of Coccidioides fungi reveals recent hybridization and transposon control.</title>
        <authorList>
            <person name="Neafsey D.E."/>
            <person name="Barker B.M."/>
            <person name="Sharpton T.J."/>
            <person name="Stajich J.E."/>
            <person name="Park D.J."/>
            <person name="Whiston E."/>
            <person name="Hung C.-Y."/>
            <person name="McMahan C."/>
            <person name="White J."/>
            <person name="Sykes S."/>
            <person name="Heiman D."/>
            <person name="Young S."/>
            <person name="Zeng Q."/>
            <person name="Abouelleil A."/>
            <person name="Aftuck L."/>
            <person name="Bessette D."/>
            <person name="Brown A."/>
            <person name="FitzGerald M."/>
            <person name="Lui A."/>
            <person name="Macdonald J.P."/>
            <person name="Priest M."/>
            <person name="Orbach M.J."/>
            <person name="Galgiani J.N."/>
            <person name="Kirkland T.N."/>
            <person name="Cole G.T."/>
            <person name="Birren B.W."/>
            <person name="Henn M.R."/>
            <person name="Taylor J.W."/>
            <person name="Rounsley S.D."/>
        </authorList>
    </citation>
    <scope>NUCLEOTIDE SEQUENCE [LARGE SCALE GENOMIC DNA]</scope>
    <source>
        <strain evidence="3">RMSCC 3488</strain>
    </source>
</reference>
<dbReference type="Proteomes" id="UP000054567">
    <property type="component" value="Unassembled WGS sequence"/>
</dbReference>
<feature type="region of interest" description="Disordered" evidence="1">
    <location>
        <begin position="166"/>
        <end position="200"/>
    </location>
</feature>